<keyword evidence="3" id="KW-0547">Nucleotide-binding</keyword>
<dbReference type="PROSITE" id="PS51424">
    <property type="entry name" value="ROC"/>
    <property type="match status" value="1"/>
</dbReference>
<accession>A0A8B9C827</accession>
<evidence type="ECO:0000313" key="6">
    <source>
        <dbReference type="Ensembl" id="ENSABRP00000016003.1"/>
    </source>
</evidence>
<dbReference type="Gene3D" id="3.40.50.300">
    <property type="entry name" value="P-loop containing nucleotide triphosphate hydrolases"/>
    <property type="match status" value="1"/>
</dbReference>
<dbReference type="Ensembl" id="ENSABRT00000022809.1">
    <property type="protein sequence ID" value="ENSABRP00000016003.1"/>
    <property type="gene ID" value="ENSABRG00000014036.1"/>
</dbReference>
<feature type="region of interest" description="Disordered" evidence="4">
    <location>
        <begin position="1"/>
        <end position="31"/>
    </location>
</feature>
<dbReference type="InterPro" id="IPR020859">
    <property type="entry name" value="ROC"/>
</dbReference>
<dbReference type="InterPro" id="IPR032675">
    <property type="entry name" value="LRR_dom_sf"/>
</dbReference>
<dbReference type="PANTHER" id="PTHR48051:SF55">
    <property type="entry name" value="MALIGNANT FIBROUS HISTIOCYTOMA-AMPLIFIED SEQUENCE 1 HOMOLOG"/>
    <property type="match status" value="1"/>
</dbReference>
<dbReference type="Gene3D" id="3.30.70.1390">
    <property type="entry name" value="ROC domain from the Parkinson's disease-associated leucine-rich repeat kinase 2"/>
    <property type="match status" value="1"/>
</dbReference>
<dbReference type="Gene3D" id="3.80.10.10">
    <property type="entry name" value="Ribonuclease Inhibitor"/>
    <property type="match status" value="1"/>
</dbReference>
<feature type="domain" description="Roc" evidence="5">
    <location>
        <begin position="254"/>
        <end position="468"/>
    </location>
</feature>
<dbReference type="GO" id="GO:0000166">
    <property type="term" value="F:nucleotide binding"/>
    <property type="evidence" value="ECO:0007669"/>
    <property type="project" value="UniProtKB-KW"/>
</dbReference>
<dbReference type="InterPro" id="IPR050216">
    <property type="entry name" value="LRR_domain-containing"/>
</dbReference>
<dbReference type="Proteomes" id="UP000694426">
    <property type="component" value="Unplaced"/>
</dbReference>
<evidence type="ECO:0000256" key="3">
    <source>
        <dbReference type="ARBA" id="ARBA00022741"/>
    </source>
</evidence>
<dbReference type="GO" id="GO:0009966">
    <property type="term" value="P:regulation of signal transduction"/>
    <property type="evidence" value="ECO:0007669"/>
    <property type="project" value="UniProtKB-ARBA"/>
</dbReference>
<keyword evidence="1" id="KW-0433">Leucine-rich repeat</keyword>
<dbReference type="Pfam" id="PF13855">
    <property type="entry name" value="LRR_8"/>
    <property type="match status" value="1"/>
</dbReference>
<dbReference type="GO" id="GO:0005737">
    <property type="term" value="C:cytoplasm"/>
    <property type="evidence" value="ECO:0007669"/>
    <property type="project" value="TreeGrafter"/>
</dbReference>
<evidence type="ECO:0000259" key="5">
    <source>
        <dbReference type="PROSITE" id="PS51424"/>
    </source>
</evidence>
<dbReference type="InterPro" id="IPR003591">
    <property type="entry name" value="Leu-rich_rpt_typical-subtyp"/>
</dbReference>
<dbReference type="SUPFAM" id="SSF52058">
    <property type="entry name" value="L domain-like"/>
    <property type="match status" value="1"/>
</dbReference>
<evidence type="ECO:0000256" key="1">
    <source>
        <dbReference type="ARBA" id="ARBA00022614"/>
    </source>
</evidence>
<dbReference type="GeneTree" id="ENSGT00940000161427"/>
<dbReference type="InterPro" id="IPR001611">
    <property type="entry name" value="Leu-rich_rpt"/>
</dbReference>
<organism evidence="6 7">
    <name type="scientific">Anser brachyrhynchus</name>
    <name type="common">Pink-footed goose</name>
    <dbReference type="NCBI Taxonomy" id="132585"/>
    <lineage>
        <taxon>Eukaryota</taxon>
        <taxon>Metazoa</taxon>
        <taxon>Chordata</taxon>
        <taxon>Craniata</taxon>
        <taxon>Vertebrata</taxon>
        <taxon>Euteleostomi</taxon>
        <taxon>Archelosauria</taxon>
        <taxon>Archosauria</taxon>
        <taxon>Dinosauria</taxon>
        <taxon>Saurischia</taxon>
        <taxon>Theropoda</taxon>
        <taxon>Coelurosauria</taxon>
        <taxon>Aves</taxon>
        <taxon>Neognathae</taxon>
        <taxon>Galloanserae</taxon>
        <taxon>Anseriformes</taxon>
        <taxon>Anatidae</taxon>
        <taxon>Anserinae</taxon>
        <taxon>Anser</taxon>
    </lineage>
</organism>
<dbReference type="Pfam" id="PF08477">
    <property type="entry name" value="Roc"/>
    <property type="match status" value="1"/>
</dbReference>
<dbReference type="PANTHER" id="PTHR48051">
    <property type="match status" value="1"/>
</dbReference>
<dbReference type="AlphaFoldDB" id="A0A8B9C827"/>
<dbReference type="PROSITE" id="PS51450">
    <property type="entry name" value="LRR"/>
    <property type="match status" value="1"/>
</dbReference>
<dbReference type="InterPro" id="IPR027417">
    <property type="entry name" value="P-loop_NTPase"/>
</dbReference>
<evidence type="ECO:0000313" key="7">
    <source>
        <dbReference type="Proteomes" id="UP000694426"/>
    </source>
</evidence>
<protein>
    <recommendedName>
        <fullName evidence="5">Roc domain-containing protein</fullName>
    </recommendedName>
</protein>
<keyword evidence="7" id="KW-1185">Reference proteome</keyword>
<proteinExistence type="predicted"/>
<reference evidence="6" key="1">
    <citation type="submission" date="2025-08" db="UniProtKB">
        <authorList>
            <consortium name="Ensembl"/>
        </authorList>
    </citation>
    <scope>IDENTIFICATION</scope>
</reference>
<dbReference type="SMART" id="SM00364">
    <property type="entry name" value="LRR_BAC"/>
    <property type="match status" value="3"/>
</dbReference>
<keyword evidence="2" id="KW-0677">Repeat</keyword>
<dbReference type="SUPFAM" id="SSF52540">
    <property type="entry name" value="P-loop containing nucleoside triphosphate hydrolases"/>
    <property type="match status" value="1"/>
</dbReference>
<name>A0A8B9C827_9AVES</name>
<evidence type="ECO:0000256" key="2">
    <source>
        <dbReference type="ARBA" id="ARBA00022737"/>
    </source>
</evidence>
<dbReference type="SMART" id="SM00369">
    <property type="entry name" value="LRR_TYP"/>
    <property type="match status" value="5"/>
</dbReference>
<evidence type="ECO:0000256" key="4">
    <source>
        <dbReference type="SAM" id="MobiDB-lite"/>
    </source>
</evidence>
<sequence length="898" mass="102885">MDGEREGGVPVHSPGRRGATHEEETKGGGRANGRIRPVLRCRAMAQPRACLEQDCLREVTLSTQRLRVLPPAVLSNPALESLDLDRNKLRSIAGVSKLCKLKKLILSKNEIVDFPNEIQRLVCLEKLELNQNQIRVIPEGIFSHLPRLKHLRLNNNRLGALPRDLAACRGSLQYLNISNNLFRTFPQPVLQLANLQELHVQNNALRQLPKELFQGQSLKMFKANGNPLREPPSEVCAGGIQQILNYFNQLQHGSGQEDKRVKTMFLGASLAGKSTICKSLKQRQTKLVPKEERTVGIEISEFRIDDFTFLFWDFAGQLEYYVTHHVFITPQALVILVINLHRYQTNDDTFKDLVGFWINNLSMRVPNSVVLPVGTHVDCCQEGEVEEKRSDIMSKIAAMLVERKNNLAHFINNLEDSEEPEFYVDQWERLKEMESHMLTILDLVAVNCTDHRDIRRLEATILEHVRNEELFPEVVRVLPPVYRQVEAAIVDIAQGEEVAEHGMMDLQYLLSKLSLREHLASLDRELLQDILRYLHRIGLIVWYEEIKHLESTVFLQPTFLITMFRLLVRYRLVQQLESISVDTLIAEHATIRDRSNWVWTFKSKAMLCHRAVRALVKYQLCSEGMQDVFEEIMGYKPHRGRGKLFSLLEHFELCLEVRHAKALDPQACEFVPGKPWETTRGQGESWYLFPTYLNQTEEVAEVWGGDHPEDLHIRAYFSPEIPEGFFQRFLVKACSFYSTHWVAKVTCLLICNGKPLLIKENNQRAYSYLELRSRRPAGTTGFQFTWDFLMAVVFIVQKLSEEWPGLHVCVKTPCRTAGCPAELVWPDMDGKNAVTKEEVKTCGTCGHRFGTELLLPKVPTHREAPPAQPAVHYYVTSYGTTTFGPSSIHVSRQNISSE</sequence>
<reference evidence="6" key="2">
    <citation type="submission" date="2025-09" db="UniProtKB">
        <authorList>
            <consortium name="Ensembl"/>
        </authorList>
    </citation>
    <scope>IDENTIFICATION</scope>
</reference>